<dbReference type="Gene3D" id="1.10.640.10">
    <property type="entry name" value="Haem peroxidase domain superfamily, animal type"/>
    <property type="match status" value="1"/>
</dbReference>
<reference evidence="5 6" key="1">
    <citation type="journal article" date="2021" name="Elife">
        <title>Chloroplast acquisition without the gene transfer in kleptoplastic sea slugs, Plakobranchus ocellatus.</title>
        <authorList>
            <person name="Maeda T."/>
            <person name="Takahashi S."/>
            <person name="Yoshida T."/>
            <person name="Shimamura S."/>
            <person name="Takaki Y."/>
            <person name="Nagai Y."/>
            <person name="Toyoda A."/>
            <person name="Suzuki Y."/>
            <person name="Arimoto A."/>
            <person name="Ishii H."/>
            <person name="Satoh N."/>
            <person name="Nishiyama T."/>
            <person name="Hasebe M."/>
            <person name="Maruyama T."/>
            <person name="Minagawa J."/>
            <person name="Obokata J."/>
            <person name="Shigenobu S."/>
        </authorList>
    </citation>
    <scope>NUCLEOTIDE SEQUENCE [LARGE SCALE GENOMIC DNA]</scope>
</reference>
<proteinExistence type="predicted"/>
<accession>A0AAV4BW23</accession>
<comment type="subcellular location">
    <subcellularLocation>
        <location evidence="1">Secreted</location>
    </subcellularLocation>
</comment>
<dbReference type="PROSITE" id="PS50292">
    <property type="entry name" value="PEROXIDASE_3"/>
    <property type="match status" value="1"/>
</dbReference>
<organism evidence="5 6">
    <name type="scientific">Plakobranchus ocellatus</name>
    <dbReference type="NCBI Taxonomy" id="259542"/>
    <lineage>
        <taxon>Eukaryota</taxon>
        <taxon>Metazoa</taxon>
        <taxon>Spiralia</taxon>
        <taxon>Lophotrochozoa</taxon>
        <taxon>Mollusca</taxon>
        <taxon>Gastropoda</taxon>
        <taxon>Heterobranchia</taxon>
        <taxon>Euthyneura</taxon>
        <taxon>Panpulmonata</taxon>
        <taxon>Sacoglossa</taxon>
        <taxon>Placobranchoidea</taxon>
        <taxon>Plakobranchidae</taxon>
        <taxon>Plakobranchus</taxon>
    </lineage>
</organism>
<evidence type="ECO:0000256" key="1">
    <source>
        <dbReference type="ARBA" id="ARBA00004613"/>
    </source>
</evidence>
<dbReference type="GO" id="GO:0004601">
    <property type="term" value="F:peroxidase activity"/>
    <property type="evidence" value="ECO:0007669"/>
    <property type="project" value="UniProtKB-KW"/>
</dbReference>
<keyword evidence="5" id="KW-0560">Oxidoreductase</keyword>
<keyword evidence="2" id="KW-0964">Secreted</keyword>
<evidence type="ECO:0000313" key="5">
    <source>
        <dbReference type="EMBL" id="GFO23296.1"/>
    </source>
</evidence>
<dbReference type="GO" id="GO:0005576">
    <property type="term" value="C:extracellular region"/>
    <property type="evidence" value="ECO:0007669"/>
    <property type="project" value="UniProtKB-SubCell"/>
</dbReference>
<dbReference type="GO" id="GO:0006979">
    <property type="term" value="P:response to oxidative stress"/>
    <property type="evidence" value="ECO:0007669"/>
    <property type="project" value="InterPro"/>
</dbReference>
<dbReference type="PANTHER" id="PTHR11475">
    <property type="entry name" value="OXIDASE/PEROXIDASE"/>
    <property type="match status" value="1"/>
</dbReference>
<evidence type="ECO:0000313" key="6">
    <source>
        <dbReference type="Proteomes" id="UP000735302"/>
    </source>
</evidence>
<dbReference type="Proteomes" id="UP000735302">
    <property type="component" value="Unassembled WGS sequence"/>
</dbReference>
<comment type="caution">
    <text evidence="5">The sequence shown here is derived from an EMBL/GenBank/DDBJ whole genome shotgun (WGS) entry which is preliminary data.</text>
</comment>
<evidence type="ECO:0000256" key="2">
    <source>
        <dbReference type="ARBA" id="ARBA00022525"/>
    </source>
</evidence>
<dbReference type="SUPFAM" id="SSF48113">
    <property type="entry name" value="Heme-dependent peroxidases"/>
    <property type="match status" value="1"/>
</dbReference>
<feature type="signal peptide" evidence="4">
    <location>
        <begin position="1"/>
        <end position="20"/>
    </location>
</feature>
<protein>
    <submittedName>
        <fullName evidence="5">Chorion peroxidase-like</fullName>
    </submittedName>
</protein>
<dbReference type="GO" id="GO:0020037">
    <property type="term" value="F:heme binding"/>
    <property type="evidence" value="ECO:0007669"/>
    <property type="project" value="InterPro"/>
</dbReference>
<dbReference type="AlphaFoldDB" id="A0AAV4BW23"/>
<keyword evidence="4" id="KW-0732">Signal</keyword>
<dbReference type="EMBL" id="BLXT01005502">
    <property type="protein sequence ID" value="GFO23296.1"/>
    <property type="molecule type" value="Genomic_DNA"/>
</dbReference>
<sequence>MDLLLIAVLGTTLVLHPASGLTSNNEICASYPELYYANIAGRIPGGIDILSVGDQTLCKKGKASASRYRQIDGRCNHPQDMGSTMKPVKRYIKAHYQDPYGYNMPRMLSVFGTLLPSARAVSRSIHTDRRRTDSHTLWVMQLGQFIDHDITSAPVPTGRNSSIKCCGVPPDKVHTECFPIIIPRKDHRFRSCMEFVRSEPDKDEHGNVKYPREQLNALTSFLDGSAIYGSDSKHLAKLRMRKGKGALLNTKYVGGKERLPKDFEPNEDMCLVSHSKQSFCQLSGQFLKNCSIFYRGD</sequence>
<keyword evidence="5" id="KW-0575">Peroxidase</keyword>
<dbReference type="InterPro" id="IPR037120">
    <property type="entry name" value="Haem_peroxidase_sf_animal"/>
</dbReference>
<evidence type="ECO:0000256" key="4">
    <source>
        <dbReference type="SAM" id="SignalP"/>
    </source>
</evidence>
<feature type="chain" id="PRO_5043988437" evidence="4">
    <location>
        <begin position="21"/>
        <end position="297"/>
    </location>
</feature>
<gene>
    <name evidence="5" type="ORF">PoB_004980100</name>
</gene>
<dbReference type="PANTHER" id="PTHR11475:SF4">
    <property type="entry name" value="CHORION PEROXIDASE"/>
    <property type="match status" value="1"/>
</dbReference>
<dbReference type="InterPro" id="IPR010255">
    <property type="entry name" value="Haem_peroxidase_sf"/>
</dbReference>
<keyword evidence="3" id="KW-0325">Glycoprotein</keyword>
<name>A0AAV4BW23_9GAST</name>
<keyword evidence="6" id="KW-1185">Reference proteome</keyword>
<dbReference type="InterPro" id="IPR019791">
    <property type="entry name" value="Haem_peroxidase_animal"/>
</dbReference>
<dbReference type="Pfam" id="PF03098">
    <property type="entry name" value="An_peroxidase"/>
    <property type="match status" value="1"/>
</dbReference>
<evidence type="ECO:0000256" key="3">
    <source>
        <dbReference type="ARBA" id="ARBA00023180"/>
    </source>
</evidence>